<proteinExistence type="predicted"/>
<gene>
    <name evidence="1" type="primary">CYCA2-1</name>
    <name evidence="1" type="ORF">KSP40_PGU010124</name>
</gene>
<organism evidence="1 2">
    <name type="scientific">Platanthera guangdongensis</name>
    <dbReference type="NCBI Taxonomy" id="2320717"/>
    <lineage>
        <taxon>Eukaryota</taxon>
        <taxon>Viridiplantae</taxon>
        <taxon>Streptophyta</taxon>
        <taxon>Embryophyta</taxon>
        <taxon>Tracheophyta</taxon>
        <taxon>Spermatophyta</taxon>
        <taxon>Magnoliopsida</taxon>
        <taxon>Liliopsida</taxon>
        <taxon>Asparagales</taxon>
        <taxon>Orchidaceae</taxon>
        <taxon>Orchidoideae</taxon>
        <taxon>Orchideae</taxon>
        <taxon>Orchidinae</taxon>
        <taxon>Platanthera</taxon>
    </lineage>
</organism>
<dbReference type="EMBL" id="JBBWWR010000021">
    <property type="protein sequence ID" value="KAK8938008.1"/>
    <property type="molecule type" value="Genomic_DNA"/>
</dbReference>
<comment type="caution">
    <text evidence="1">The sequence shown here is derived from an EMBL/GenBank/DDBJ whole genome shotgun (WGS) entry which is preliminary data.</text>
</comment>
<accession>A0ABR2LDN0</accession>
<sequence>MRGILVDWLVEVTEEYKLVVDSLFLVIPDHECTNGVKEFKEQMTQRGTKIHDHSAFQASREMTSREDLGFNMTTLLKKHKAFCRGEVLFVEKFVEYRRLITMYFDELRVDWEKTRKIRRISPRISDEFIDYDWVVR</sequence>
<dbReference type="Proteomes" id="UP001412067">
    <property type="component" value="Unassembled WGS sequence"/>
</dbReference>
<evidence type="ECO:0000313" key="1">
    <source>
        <dbReference type="EMBL" id="KAK8938008.1"/>
    </source>
</evidence>
<reference evidence="1 2" key="1">
    <citation type="journal article" date="2022" name="Nat. Plants">
        <title>Genomes of leafy and leafless Platanthera orchids illuminate the evolution of mycoheterotrophy.</title>
        <authorList>
            <person name="Li M.H."/>
            <person name="Liu K.W."/>
            <person name="Li Z."/>
            <person name="Lu H.C."/>
            <person name="Ye Q.L."/>
            <person name="Zhang D."/>
            <person name="Wang J.Y."/>
            <person name="Li Y.F."/>
            <person name="Zhong Z.M."/>
            <person name="Liu X."/>
            <person name="Yu X."/>
            <person name="Liu D.K."/>
            <person name="Tu X.D."/>
            <person name="Liu B."/>
            <person name="Hao Y."/>
            <person name="Liao X.Y."/>
            <person name="Jiang Y.T."/>
            <person name="Sun W.H."/>
            <person name="Chen J."/>
            <person name="Chen Y.Q."/>
            <person name="Ai Y."/>
            <person name="Zhai J.W."/>
            <person name="Wu S.S."/>
            <person name="Zhou Z."/>
            <person name="Hsiao Y.Y."/>
            <person name="Wu W.L."/>
            <person name="Chen Y.Y."/>
            <person name="Lin Y.F."/>
            <person name="Hsu J.L."/>
            <person name="Li C.Y."/>
            <person name="Wang Z.W."/>
            <person name="Zhao X."/>
            <person name="Zhong W.Y."/>
            <person name="Ma X.K."/>
            <person name="Ma L."/>
            <person name="Huang J."/>
            <person name="Chen G.Z."/>
            <person name="Huang M.Z."/>
            <person name="Huang L."/>
            <person name="Peng D.H."/>
            <person name="Luo Y.B."/>
            <person name="Zou S.Q."/>
            <person name="Chen S.P."/>
            <person name="Lan S."/>
            <person name="Tsai W.C."/>
            <person name="Van de Peer Y."/>
            <person name="Liu Z.J."/>
        </authorList>
    </citation>
    <scope>NUCLEOTIDE SEQUENCE [LARGE SCALE GENOMIC DNA]</scope>
    <source>
        <strain evidence="1">Lor288</strain>
    </source>
</reference>
<keyword evidence="2" id="KW-1185">Reference proteome</keyword>
<protein>
    <submittedName>
        <fullName evidence="1">Cyclin-A2-1</fullName>
    </submittedName>
</protein>
<name>A0ABR2LDN0_9ASPA</name>
<evidence type="ECO:0000313" key="2">
    <source>
        <dbReference type="Proteomes" id="UP001412067"/>
    </source>
</evidence>